<dbReference type="SMART" id="SM00855">
    <property type="entry name" value="PGAM"/>
    <property type="match status" value="1"/>
</dbReference>
<evidence type="ECO:0000313" key="1">
    <source>
        <dbReference type="EMBL" id="KDN24285.1"/>
    </source>
</evidence>
<gene>
    <name evidence="1" type="ORF">MBO_09073</name>
</gene>
<dbReference type="CDD" id="cd07067">
    <property type="entry name" value="HP_PGM_like"/>
    <property type="match status" value="1"/>
</dbReference>
<dbReference type="OrthoDB" id="9082843at2"/>
<organism evidence="1 2">
    <name type="scientific">Moraxella bovoculi 237</name>
    <dbReference type="NCBI Taxonomy" id="743974"/>
    <lineage>
        <taxon>Bacteria</taxon>
        <taxon>Pseudomonadati</taxon>
        <taxon>Pseudomonadota</taxon>
        <taxon>Gammaproteobacteria</taxon>
        <taxon>Moraxellales</taxon>
        <taxon>Moraxellaceae</taxon>
        <taxon>Moraxella</taxon>
    </lineage>
</organism>
<dbReference type="AlphaFoldDB" id="A0A066UB09"/>
<comment type="caution">
    <text evidence="1">The sequence shown here is derived from an EMBL/GenBank/DDBJ whole genome shotgun (WGS) entry which is preliminary data.</text>
</comment>
<dbReference type="RefSeq" id="WP_036366909.1">
    <property type="nucleotide sequence ID" value="NZ_AOMT01000043.1"/>
</dbReference>
<dbReference type="InterPro" id="IPR050275">
    <property type="entry name" value="PGM_Phosphatase"/>
</dbReference>
<keyword evidence="2" id="KW-1185">Reference proteome</keyword>
<dbReference type="Proteomes" id="UP000035860">
    <property type="component" value="Unassembled WGS sequence"/>
</dbReference>
<dbReference type="SUPFAM" id="SSF53254">
    <property type="entry name" value="Phosphoglycerate mutase-like"/>
    <property type="match status" value="1"/>
</dbReference>
<dbReference type="eggNOG" id="COG0406">
    <property type="taxonomic scope" value="Bacteria"/>
</dbReference>
<dbReference type="InterPro" id="IPR029033">
    <property type="entry name" value="His_PPase_superfam"/>
</dbReference>
<accession>A0A066UB09</accession>
<dbReference type="GO" id="GO:0005737">
    <property type="term" value="C:cytoplasm"/>
    <property type="evidence" value="ECO:0007669"/>
    <property type="project" value="TreeGrafter"/>
</dbReference>
<dbReference type="EMBL" id="AOMT01000043">
    <property type="protein sequence ID" value="KDN24285.1"/>
    <property type="molecule type" value="Genomic_DNA"/>
</dbReference>
<reference evidence="1 2" key="1">
    <citation type="journal article" date="2014" name="Genome Announc.">
        <title>Draft Genome Sequence of Moraxella bovoculi Strain 237T (ATCC BAA-1259T) Isolated from a Calf with Infectious Bovine Keratoconjunctivitis.</title>
        <authorList>
            <person name="Calcutt M.J."/>
            <person name="Foecking M.F."/>
            <person name="Martin N.T."/>
            <person name="Mhlanga-Mutangadura T."/>
            <person name="Reilly T.J."/>
        </authorList>
    </citation>
    <scope>NUCLEOTIDE SEQUENCE [LARGE SCALE GENOMIC DNA]</scope>
    <source>
        <strain evidence="1 2">237</strain>
    </source>
</reference>
<dbReference type="Gene3D" id="3.40.50.1240">
    <property type="entry name" value="Phosphoglycerate mutase-like"/>
    <property type="match status" value="1"/>
</dbReference>
<protein>
    <submittedName>
        <fullName evidence="1">Phosphoglycerate mutase</fullName>
    </submittedName>
</protein>
<dbReference type="PANTHER" id="PTHR48100:SF1">
    <property type="entry name" value="HISTIDINE PHOSPHATASE FAMILY PROTEIN-RELATED"/>
    <property type="match status" value="1"/>
</dbReference>
<name>A0A066UB09_9GAMM</name>
<proteinExistence type="predicted"/>
<sequence length="212" mass="24443">MKKFYLIRHAQSESNARLAIRPNPVINLTDVGRMEAKELSEWLNINIQQPIDGVFTSHYVRTAQTAAPFLAQLGSTAKVIEALHEFDYLDFNRIKDLSFEDLIATADNFWQQGDTTYQDGTAEDTYERFVERVRTVRQMFEELPDGNYVVFTHGMWIGMLMWQIIHGDGARVMDMPAFRAYELAIRPKNCEVYLLTDAQGVQSVAKVRVRDE</sequence>
<dbReference type="Pfam" id="PF00300">
    <property type="entry name" value="His_Phos_1"/>
    <property type="match status" value="1"/>
</dbReference>
<evidence type="ECO:0000313" key="2">
    <source>
        <dbReference type="Proteomes" id="UP000035860"/>
    </source>
</evidence>
<dbReference type="PANTHER" id="PTHR48100">
    <property type="entry name" value="BROAD-SPECIFICITY PHOSPHATASE YOR283W-RELATED"/>
    <property type="match status" value="1"/>
</dbReference>
<dbReference type="InterPro" id="IPR013078">
    <property type="entry name" value="His_Pase_superF_clade-1"/>
</dbReference>
<dbReference type="GO" id="GO:0016791">
    <property type="term" value="F:phosphatase activity"/>
    <property type="evidence" value="ECO:0007669"/>
    <property type="project" value="TreeGrafter"/>
</dbReference>